<protein>
    <submittedName>
        <fullName evidence="1">Uncharacterized protein</fullName>
    </submittedName>
</protein>
<sequence>MIKSPPFTAASSAMENQSLARSTAFISNVSCAEWPGSVGWECHLSTGQMTVVQAALRARPVATDEGLGCLKLWAQPSRVTLPLQEKSRGKWLC</sequence>
<dbReference type="AlphaFoldDB" id="A0A5B7HDC4"/>
<dbReference type="Proteomes" id="UP000324222">
    <property type="component" value="Unassembled WGS sequence"/>
</dbReference>
<dbReference type="EMBL" id="VSRR010030922">
    <property type="protein sequence ID" value="MPC70320.1"/>
    <property type="molecule type" value="Genomic_DNA"/>
</dbReference>
<comment type="caution">
    <text evidence="1">The sequence shown here is derived from an EMBL/GenBank/DDBJ whole genome shotgun (WGS) entry which is preliminary data.</text>
</comment>
<proteinExistence type="predicted"/>
<evidence type="ECO:0000313" key="2">
    <source>
        <dbReference type="Proteomes" id="UP000324222"/>
    </source>
</evidence>
<gene>
    <name evidence="1" type="ORF">E2C01_064564</name>
</gene>
<keyword evidence="2" id="KW-1185">Reference proteome</keyword>
<reference evidence="1 2" key="1">
    <citation type="submission" date="2019-05" db="EMBL/GenBank/DDBJ databases">
        <title>Another draft genome of Portunus trituberculatus and its Hox gene families provides insights of decapod evolution.</title>
        <authorList>
            <person name="Jeong J.-H."/>
            <person name="Song I."/>
            <person name="Kim S."/>
            <person name="Choi T."/>
            <person name="Kim D."/>
            <person name="Ryu S."/>
            <person name="Kim W."/>
        </authorList>
    </citation>
    <scope>NUCLEOTIDE SEQUENCE [LARGE SCALE GENOMIC DNA]</scope>
    <source>
        <tissue evidence="1">Muscle</tissue>
    </source>
</reference>
<evidence type="ECO:0000313" key="1">
    <source>
        <dbReference type="EMBL" id="MPC70320.1"/>
    </source>
</evidence>
<accession>A0A5B7HDC4</accession>
<organism evidence="1 2">
    <name type="scientific">Portunus trituberculatus</name>
    <name type="common">Swimming crab</name>
    <name type="synonym">Neptunus trituberculatus</name>
    <dbReference type="NCBI Taxonomy" id="210409"/>
    <lineage>
        <taxon>Eukaryota</taxon>
        <taxon>Metazoa</taxon>
        <taxon>Ecdysozoa</taxon>
        <taxon>Arthropoda</taxon>
        <taxon>Crustacea</taxon>
        <taxon>Multicrustacea</taxon>
        <taxon>Malacostraca</taxon>
        <taxon>Eumalacostraca</taxon>
        <taxon>Eucarida</taxon>
        <taxon>Decapoda</taxon>
        <taxon>Pleocyemata</taxon>
        <taxon>Brachyura</taxon>
        <taxon>Eubrachyura</taxon>
        <taxon>Portunoidea</taxon>
        <taxon>Portunidae</taxon>
        <taxon>Portuninae</taxon>
        <taxon>Portunus</taxon>
    </lineage>
</organism>
<name>A0A5B7HDC4_PORTR</name>